<protein>
    <submittedName>
        <fullName evidence="5">LCP family protein</fullName>
    </submittedName>
</protein>
<dbReference type="Pfam" id="PF03816">
    <property type="entry name" value="LytR_cpsA_psr"/>
    <property type="match status" value="1"/>
</dbReference>
<dbReference type="RefSeq" id="WP_343872009.1">
    <property type="nucleotide sequence ID" value="NZ_BAAAIX010000004.1"/>
</dbReference>
<evidence type="ECO:0000256" key="2">
    <source>
        <dbReference type="SAM" id="MobiDB-lite"/>
    </source>
</evidence>
<dbReference type="PANTHER" id="PTHR33392">
    <property type="entry name" value="POLYISOPRENYL-TEICHOIC ACID--PEPTIDOGLYCAN TEICHOIC ACID TRANSFERASE TAGU"/>
    <property type="match status" value="1"/>
</dbReference>
<keyword evidence="3" id="KW-0472">Membrane</keyword>
<reference evidence="6" key="1">
    <citation type="journal article" date="2019" name="Int. J. Syst. Evol. Microbiol.">
        <title>The Global Catalogue of Microorganisms (GCM) 10K type strain sequencing project: providing services to taxonomists for standard genome sequencing and annotation.</title>
        <authorList>
            <consortium name="The Broad Institute Genomics Platform"/>
            <consortium name="The Broad Institute Genome Sequencing Center for Infectious Disease"/>
            <person name="Wu L."/>
            <person name="Ma J."/>
        </authorList>
    </citation>
    <scope>NUCLEOTIDE SEQUENCE [LARGE SCALE GENOMIC DNA]</scope>
    <source>
        <strain evidence="6">CAIM 431</strain>
    </source>
</reference>
<feature type="region of interest" description="Disordered" evidence="2">
    <location>
        <begin position="434"/>
        <end position="456"/>
    </location>
</feature>
<organism evidence="5 6">
    <name type="scientific">Luteococcus peritonei</name>
    <dbReference type="NCBI Taxonomy" id="88874"/>
    <lineage>
        <taxon>Bacteria</taxon>
        <taxon>Bacillati</taxon>
        <taxon>Actinomycetota</taxon>
        <taxon>Actinomycetes</taxon>
        <taxon>Propionibacteriales</taxon>
        <taxon>Propionibacteriaceae</taxon>
        <taxon>Luteococcus</taxon>
    </lineage>
</organism>
<feature type="region of interest" description="Disordered" evidence="2">
    <location>
        <begin position="1"/>
        <end position="32"/>
    </location>
</feature>
<evidence type="ECO:0000256" key="1">
    <source>
        <dbReference type="ARBA" id="ARBA00006068"/>
    </source>
</evidence>
<gene>
    <name evidence="5" type="ORF">ACFSCS_10985</name>
</gene>
<evidence type="ECO:0000313" key="6">
    <source>
        <dbReference type="Proteomes" id="UP001597326"/>
    </source>
</evidence>
<keyword evidence="3" id="KW-0812">Transmembrane</keyword>
<dbReference type="Proteomes" id="UP001597326">
    <property type="component" value="Unassembled WGS sequence"/>
</dbReference>
<proteinExistence type="inferred from homology"/>
<evidence type="ECO:0000256" key="3">
    <source>
        <dbReference type="SAM" id="Phobius"/>
    </source>
</evidence>
<evidence type="ECO:0000259" key="4">
    <source>
        <dbReference type="Pfam" id="PF03816"/>
    </source>
</evidence>
<dbReference type="EMBL" id="JBHUFZ010000025">
    <property type="protein sequence ID" value="MFD1890699.1"/>
    <property type="molecule type" value="Genomic_DNA"/>
</dbReference>
<feature type="compositionally biased region" description="Polar residues" evidence="2">
    <location>
        <begin position="434"/>
        <end position="445"/>
    </location>
</feature>
<dbReference type="Gene3D" id="3.40.630.190">
    <property type="entry name" value="LCP protein"/>
    <property type="match status" value="1"/>
</dbReference>
<sequence length="456" mass="46434">MSVTNSPEPRRVAPTDAADDPAGASPAAPPRRRRRRGLVLLSALLVLALALAAAGFGYYRHLNGNLTTVDMPGDVGGTAATLEGLPKGSAQNILVTGTDSRQDADDCKLGGSCGKAKIDGETNADVQMVVHISADQTSMAVVSIPRDTVVDLPACAGNGKTREAGRGMVNSSLNYGTDCSIKTVHQLTGLPITHFAMVDFSGVVTLSEAIGGVKVCVDNDVYDPQSHLKLAKGEHLVEGAAALQFLRTRHGFGDGSDLGRTVAQHLFLASLQRSLESKGTLLNPAKVYRLAEAATEALTVDKGLASVATLAQLATTAGSIPASATSFVTMPTVPDPADANRVVPAESAKTLFQKLAADQPLVTPKPSAKASAPASSAPASSASPTASTQESSGAASSSTPSASTSTDAAHDGSAQLSSDATGCAPVSQQLTVELNGQAMTPTRAYQLSPGIPDSDA</sequence>
<feature type="region of interest" description="Disordered" evidence="2">
    <location>
        <begin position="357"/>
        <end position="422"/>
    </location>
</feature>
<feature type="domain" description="Cell envelope-related transcriptional attenuator" evidence="4">
    <location>
        <begin position="123"/>
        <end position="275"/>
    </location>
</feature>
<accession>A0ABW4RY09</accession>
<keyword evidence="3" id="KW-1133">Transmembrane helix</keyword>
<comment type="caution">
    <text evidence="5">The sequence shown here is derived from an EMBL/GenBank/DDBJ whole genome shotgun (WGS) entry which is preliminary data.</text>
</comment>
<feature type="compositionally biased region" description="Low complexity" evidence="2">
    <location>
        <begin position="14"/>
        <end position="26"/>
    </location>
</feature>
<feature type="compositionally biased region" description="Low complexity" evidence="2">
    <location>
        <begin position="364"/>
        <end position="414"/>
    </location>
</feature>
<dbReference type="PANTHER" id="PTHR33392:SF6">
    <property type="entry name" value="POLYISOPRENYL-TEICHOIC ACID--PEPTIDOGLYCAN TEICHOIC ACID TRANSFERASE TAGU"/>
    <property type="match status" value="1"/>
</dbReference>
<dbReference type="InterPro" id="IPR050922">
    <property type="entry name" value="LytR/CpsA/Psr_CW_biosynth"/>
</dbReference>
<evidence type="ECO:0000313" key="5">
    <source>
        <dbReference type="EMBL" id="MFD1890699.1"/>
    </source>
</evidence>
<name>A0ABW4RY09_9ACTN</name>
<dbReference type="InterPro" id="IPR004474">
    <property type="entry name" value="LytR_CpsA_psr"/>
</dbReference>
<feature type="transmembrane region" description="Helical" evidence="3">
    <location>
        <begin position="38"/>
        <end position="59"/>
    </location>
</feature>
<dbReference type="NCBIfam" id="TIGR00350">
    <property type="entry name" value="lytR_cpsA_psr"/>
    <property type="match status" value="1"/>
</dbReference>
<comment type="similarity">
    <text evidence="1">Belongs to the LytR/CpsA/Psr (LCP) family.</text>
</comment>
<keyword evidence="6" id="KW-1185">Reference proteome</keyword>